<proteinExistence type="predicted"/>
<dbReference type="Gene3D" id="1.10.10.10">
    <property type="entry name" value="Winged helix-like DNA-binding domain superfamily/Winged helix DNA-binding domain"/>
    <property type="match status" value="1"/>
</dbReference>
<comment type="caution">
    <text evidence="6">The sequence shown here is derived from an EMBL/GenBank/DDBJ whole genome shotgun (WGS) entry which is preliminary data.</text>
</comment>
<evidence type="ECO:0000256" key="1">
    <source>
        <dbReference type="ARBA" id="ARBA00023015"/>
    </source>
</evidence>
<keyword evidence="2" id="KW-0238">DNA-binding</keyword>
<gene>
    <name evidence="6" type="ORF">EKO23_24270</name>
</gene>
<dbReference type="InterPro" id="IPR016032">
    <property type="entry name" value="Sig_transdc_resp-reg_C-effctor"/>
</dbReference>
<dbReference type="InterPro" id="IPR039420">
    <property type="entry name" value="WalR-like"/>
</dbReference>
<evidence type="ECO:0000313" key="6">
    <source>
        <dbReference type="EMBL" id="RYP80915.1"/>
    </source>
</evidence>
<dbReference type="GO" id="GO:0006355">
    <property type="term" value="P:regulation of DNA-templated transcription"/>
    <property type="evidence" value="ECO:0007669"/>
    <property type="project" value="InterPro"/>
</dbReference>
<dbReference type="RefSeq" id="WP_134721090.1">
    <property type="nucleotide sequence ID" value="NZ_SDKM01000085.1"/>
</dbReference>
<evidence type="ECO:0000256" key="3">
    <source>
        <dbReference type="ARBA" id="ARBA00023163"/>
    </source>
</evidence>
<dbReference type="InterPro" id="IPR036388">
    <property type="entry name" value="WH-like_DNA-bd_sf"/>
</dbReference>
<dbReference type="AlphaFoldDB" id="A0A4Q4Z1B1"/>
<dbReference type="PANTHER" id="PTHR43214">
    <property type="entry name" value="TWO-COMPONENT RESPONSE REGULATOR"/>
    <property type="match status" value="1"/>
</dbReference>
<feature type="domain" description="HTH luxR-type" evidence="5">
    <location>
        <begin position="450"/>
        <end position="515"/>
    </location>
</feature>
<protein>
    <submittedName>
        <fullName evidence="6">LuxR family transcriptional regulator</fullName>
    </submittedName>
</protein>
<dbReference type="Pfam" id="PF00196">
    <property type="entry name" value="GerE"/>
    <property type="match status" value="1"/>
</dbReference>
<reference evidence="6 7" key="1">
    <citation type="submission" date="2019-01" db="EMBL/GenBank/DDBJ databases">
        <title>Nocardioides guangzhouensis sp. nov., an actinobacterium isolated from soil.</title>
        <authorList>
            <person name="Fu Y."/>
            <person name="Cai Y."/>
            <person name="Lin Z."/>
            <person name="Chen P."/>
        </authorList>
    </citation>
    <scope>NUCLEOTIDE SEQUENCE [LARGE SCALE GENOMIC DNA]</scope>
    <source>
        <strain evidence="6 7">130</strain>
    </source>
</reference>
<dbReference type="PROSITE" id="PS50043">
    <property type="entry name" value="HTH_LUXR_2"/>
    <property type="match status" value="1"/>
</dbReference>
<dbReference type="OrthoDB" id="27092at2"/>
<dbReference type="Proteomes" id="UP000295198">
    <property type="component" value="Unassembled WGS sequence"/>
</dbReference>
<dbReference type="EMBL" id="SDKM01000085">
    <property type="protein sequence ID" value="RYP80915.1"/>
    <property type="molecule type" value="Genomic_DNA"/>
</dbReference>
<evidence type="ECO:0000259" key="5">
    <source>
        <dbReference type="PROSITE" id="PS50043"/>
    </source>
</evidence>
<name>A0A4Q4Z1B1_9ACTN</name>
<dbReference type="PANTHER" id="PTHR43214:SF24">
    <property type="entry name" value="TRANSCRIPTIONAL REGULATORY PROTEIN NARL-RELATED"/>
    <property type="match status" value="1"/>
</dbReference>
<keyword evidence="3" id="KW-0804">Transcription</keyword>
<keyword evidence="7" id="KW-1185">Reference proteome</keyword>
<feature type="coiled-coil region" evidence="4">
    <location>
        <begin position="256"/>
        <end position="283"/>
    </location>
</feature>
<dbReference type="SUPFAM" id="SSF46894">
    <property type="entry name" value="C-terminal effector domain of the bipartite response regulators"/>
    <property type="match status" value="1"/>
</dbReference>
<evidence type="ECO:0000313" key="7">
    <source>
        <dbReference type="Proteomes" id="UP000295198"/>
    </source>
</evidence>
<dbReference type="SMART" id="SM00421">
    <property type="entry name" value="HTH_LUXR"/>
    <property type="match status" value="1"/>
</dbReference>
<dbReference type="PRINTS" id="PR00038">
    <property type="entry name" value="HTHLUXR"/>
</dbReference>
<dbReference type="InterPro" id="IPR000792">
    <property type="entry name" value="Tscrpt_reg_LuxR_C"/>
</dbReference>
<evidence type="ECO:0000256" key="4">
    <source>
        <dbReference type="SAM" id="Coils"/>
    </source>
</evidence>
<organism evidence="6 7">
    <name type="scientific">Nocardioides guangzhouensis</name>
    <dbReference type="NCBI Taxonomy" id="2497878"/>
    <lineage>
        <taxon>Bacteria</taxon>
        <taxon>Bacillati</taxon>
        <taxon>Actinomycetota</taxon>
        <taxon>Actinomycetes</taxon>
        <taxon>Propionibacteriales</taxon>
        <taxon>Nocardioidaceae</taxon>
        <taxon>Nocardioides</taxon>
    </lineage>
</organism>
<dbReference type="GO" id="GO:0003677">
    <property type="term" value="F:DNA binding"/>
    <property type="evidence" value="ECO:0007669"/>
    <property type="project" value="UniProtKB-KW"/>
</dbReference>
<evidence type="ECO:0000256" key="2">
    <source>
        <dbReference type="ARBA" id="ARBA00023125"/>
    </source>
</evidence>
<keyword evidence="1" id="KW-0805">Transcription regulation</keyword>
<keyword evidence="4" id="KW-0175">Coiled coil</keyword>
<accession>A0A4Q4Z1B1</accession>
<dbReference type="CDD" id="cd06170">
    <property type="entry name" value="LuxR_C_like"/>
    <property type="match status" value="1"/>
</dbReference>
<sequence length="518" mass="53747">MERSSPAPDTVADPPLAVAESQWWSGRVTEAIATWERVAQDAADAGDTATAARLCAWVAREYRALGNDVAAAGWLGRAERLADGRPDGWVALARAVTDPTREGRERYAATAVELARGDGDPDLEVVALTRLGLARIGGGDLGDGLARCDEAMALATSGAAARPRTVGEACCDLVLATELTGDVQRLSRWLAVVQDFVDRRGYPAVLGFCATCCAEAEAIQGDFGGAEQQLRAAVVGLHEAGHEARCVPPAAKLAELLVLQGRLEEAEAALEEEDEGAETSLARARLALARGDAAVAAALAARVGRRIAGDVLVRISAQAVLVEAELALDDPGAAAVAVERLGRLVGATDSARARARCEVTRAHVALATGQDGPAAAHFEAALDELAGVQGSIEGAEAHLGLARLAVPTAPDVARAEARAALTAYEAVGAASGVNAAAALLRSLGDRSRVGAKGAGELTQREWEVLQLVAQGLTNAEIGERLFISTKTAGNHVSSILTRLGVRRRAEAARYATLHPTRR</sequence>